<protein>
    <submittedName>
        <fullName evidence="1">Tetratricopeptide (TPR) repeat protein</fullName>
    </submittedName>
</protein>
<evidence type="ECO:0000313" key="1">
    <source>
        <dbReference type="EMBL" id="MDR6724091.1"/>
    </source>
</evidence>
<comment type="caution">
    <text evidence="1">The sequence shown here is derived from an EMBL/GenBank/DDBJ whole genome shotgun (WGS) entry which is preliminary data.</text>
</comment>
<name>A0AAP5H341_PAEAM</name>
<dbReference type="Proteomes" id="UP001254832">
    <property type="component" value="Unassembled WGS sequence"/>
</dbReference>
<dbReference type="AlphaFoldDB" id="A0AAP5H341"/>
<reference evidence="1" key="1">
    <citation type="submission" date="2023-07" db="EMBL/GenBank/DDBJ databases">
        <title>Sorghum-associated microbial communities from plants grown in Nebraska, USA.</title>
        <authorList>
            <person name="Schachtman D."/>
        </authorList>
    </citation>
    <scope>NUCLEOTIDE SEQUENCE</scope>
    <source>
        <strain evidence="1">BE80</strain>
    </source>
</reference>
<organism evidence="1 2">
    <name type="scientific">Paenibacillus amylolyticus</name>
    <dbReference type="NCBI Taxonomy" id="1451"/>
    <lineage>
        <taxon>Bacteria</taxon>
        <taxon>Bacillati</taxon>
        <taxon>Bacillota</taxon>
        <taxon>Bacilli</taxon>
        <taxon>Bacillales</taxon>
        <taxon>Paenibacillaceae</taxon>
        <taxon>Paenibacillus</taxon>
    </lineage>
</organism>
<dbReference type="RefSeq" id="WP_056699674.1">
    <property type="nucleotide sequence ID" value="NZ_JAVDTR010000006.1"/>
</dbReference>
<sequence length="351" mass="40889">MRTEMDFEDLMEEAYGLPNGPAKLGMLEEAARIADLSGMEEEAYEARSEIVEVASFCGYPMKALIAFSWQLGKFDQQPELYDEETLMWSYKWILGKMTIFPEISRDKIMELLEDFGRRFQSFGYSDRSYWYYRFRVYMDLGELDEASASYAKFIDLERDYMSDCEACEQDEIMRYWDRMGDDEKVLQTAKPILKGRMSCAEIPHLTLSEVLMPLYRLGKIKEAHVHQKNGYRLIKGQNDFVQSFGEQMEFLTLTDPAKGIDILEESLVLAMDHEDPFAKMIYYAHAASLLRRWAEESPGYRLRLPASFPYDGDPGDLIKLADYFGDYAKSMAEQFDQRNGNRHVSSLIEKR</sequence>
<gene>
    <name evidence="1" type="ORF">J2W91_002553</name>
</gene>
<proteinExistence type="predicted"/>
<dbReference type="EMBL" id="JAVDTR010000006">
    <property type="protein sequence ID" value="MDR6724091.1"/>
    <property type="molecule type" value="Genomic_DNA"/>
</dbReference>
<accession>A0AAP5H341</accession>
<evidence type="ECO:0000313" key="2">
    <source>
        <dbReference type="Proteomes" id="UP001254832"/>
    </source>
</evidence>